<accession>A0AAD8V2J2</accession>
<protein>
    <submittedName>
        <fullName evidence="1">Uncharacterized protein</fullName>
    </submittedName>
</protein>
<dbReference type="Proteomes" id="UP001230504">
    <property type="component" value="Unassembled WGS sequence"/>
</dbReference>
<dbReference type="GeneID" id="85436767"/>
<proteinExistence type="predicted"/>
<comment type="caution">
    <text evidence="1">The sequence shown here is derived from an EMBL/GenBank/DDBJ whole genome shotgun (WGS) entry which is preliminary data.</text>
</comment>
<gene>
    <name evidence="1" type="ORF">LY79DRAFT_335646</name>
</gene>
<evidence type="ECO:0000313" key="1">
    <source>
        <dbReference type="EMBL" id="KAK1579804.1"/>
    </source>
</evidence>
<keyword evidence="2" id="KW-1185">Reference proteome</keyword>
<reference evidence="1" key="1">
    <citation type="submission" date="2021-06" db="EMBL/GenBank/DDBJ databases">
        <title>Comparative genomics, transcriptomics and evolutionary studies reveal genomic signatures of adaptation to plant cell wall in hemibiotrophic fungi.</title>
        <authorList>
            <consortium name="DOE Joint Genome Institute"/>
            <person name="Baroncelli R."/>
            <person name="Diaz J.F."/>
            <person name="Benocci T."/>
            <person name="Peng M."/>
            <person name="Battaglia E."/>
            <person name="Haridas S."/>
            <person name="Andreopoulos W."/>
            <person name="Labutti K."/>
            <person name="Pangilinan J."/>
            <person name="Floch G.L."/>
            <person name="Makela M.R."/>
            <person name="Henrissat B."/>
            <person name="Grigoriev I.V."/>
            <person name="Crouch J.A."/>
            <person name="De Vries R.P."/>
            <person name="Sukno S.A."/>
            <person name="Thon M.R."/>
        </authorList>
    </citation>
    <scope>NUCLEOTIDE SEQUENCE</scope>
    <source>
        <strain evidence="1">CBS 125086</strain>
    </source>
</reference>
<dbReference type="EMBL" id="JAHLJV010000062">
    <property type="protein sequence ID" value="KAK1579804.1"/>
    <property type="molecule type" value="Genomic_DNA"/>
</dbReference>
<dbReference type="RefSeq" id="XP_060410907.1">
    <property type="nucleotide sequence ID" value="XM_060552527.1"/>
</dbReference>
<evidence type="ECO:0000313" key="2">
    <source>
        <dbReference type="Proteomes" id="UP001230504"/>
    </source>
</evidence>
<organism evidence="1 2">
    <name type="scientific">Colletotrichum navitas</name>
    <dbReference type="NCBI Taxonomy" id="681940"/>
    <lineage>
        <taxon>Eukaryota</taxon>
        <taxon>Fungi</taxon>
        <taxon>Dikarya</taxon>
        <taxon>Ascomycota</taxon>
        <taxon>Pezizomycotina</taxon>
        <taxon>Sordariomycetes</taxon>
        <taxon>Hypocreomycetidae</taxon>
        <taxon>Glomerellales</taxon>
        <taxon>Glomerellaceae</taxon>
        <taxon>Colletotrichum</taxon>
        <taxon>Colletotrichum graminicola species complex</taxon>
    </lineage>
</organism>
<dbReference type="AlphaFoldDB" id="A0AAD8V2J2"/>
<name>A0AAD8V2J2_9PEZI</name>
<sequence>MGLRLMMHLLSSRAFGECYPGHLMFLGLLGLRTLRGFSEDGLVRPQLYSVLRLMTFRLSLLSTRVNKNTTQDSDFLLLETGCGSPLSLSVQAILFCIPITNITVGNRAPLAVIQWVNQDLAHASRKPCYEFMNKIHPEWMSSGAEFRHDADTTRKIVYKVSLHSDMYGKVHTNTRKKKNGGGATKLRSSRGWVTGEDVKKPVRPTKTARDPCYAGGWVSCVVW</sequence>